<accession>A0A8J7GK39</accession>
<evidence type="ECO:0008006" key="4">
    <source>
        <dbReference type="Google" id="ProtNLM"/>
    </source>
</evidence>
<evidence type="ECO:0000256" key="1">
    <source>
        <dbReference type="SAM" id="SignalP"/>
    </source>
</evidence>
<dbReference type="EMBL" id="JADOUF010000001">
    <property type="protein sequence ID" value="MBG6140964.1"/>
    <property type="molecule type" value="Genomic_DNA"/>
</dbReference>
<keyword evidence="1" id="KW-0732">Signal</keyword>
<comment type="caution">
    <text evidence="2">The sequence shown here is derived from an EMBL/GenBank/DDBJ whole genome shotgun (WGS) entry which is preliminary data.</text>
</comment>
<sequence>MNSLTRGPTQWARAAALSVALLAAVAVPSAASAATSGSSPSAASGQSVSAPAGLLASKRLNITMQAQQNSNWCWAASGNTVAAYYGYTYSQNQFCNLAFNRSMNSSCPNNQASLANDQTAFYAIGISTGRYVSGYLYYSTVQTEINANRPVMTRIEWQSGGGHMMDIYGYDTANSWVYWGNPWGSSTRYNWGTHSYYVNNNSFFWTHSLYQIGL</sequence>
<evidence type="ECO:0000313" key="3">
    <source>
        <dbReference type="Proteomes" id="UP000622552"/>
    </source>
</evidence>
<proteinExistence type="predicted"/>
<feature type="signal peptide" evidence="1">
    <location>
        <begin position="1"/>
        <end position="33"/>
    </location>
</feature>
<gene>
    <name evidence="2" type="ORF">IW245_007158</name>
</gene>
<dbReference type="RefSeq" id="WP_231399043.1">
    <property type="nucleotide sequence ID" value="NZ_BONS01000019.1"/>
</dbReference>
<keyword evidence="3" id="KW-1185">Reference proteome</keyword>
<organism evidence="2 3">
    <name type="scientific">Longispora fulva</name>
    <dbReference type="NCBI Taxonomy" id="619741"/>
    <lineage>
        <taxon>Bacteria</taxon>
        <taxon>Bacillati</taxon>
        <taxon>Actinomycetota</taxon>
        <taxon>Actinomycetes</taxon>
        <taxon>Micromonosporales</taxon>
        <taxon>Micromonosporaceae</taxon>
        <taxon>Longispora</taxon>
    </lineage>
</organism>
<name>A0A8J7GK39_9ACTN</name>
<dbReference type="AlphaFoldDB" id="A0A8J7GK39"/>
<reference evidence="2" key="1">
    <citation type="submission" date="2020-11" db="EMBL/GenBank/DDBJ databases">
        <title>Sequencing the genomes of 1000 actinobacteria strains.</title>
        <authorList>
            <person name="Klenk H.-P."/>
        </authorList>
    </citation>
    <scope>NUCLEOTIDE SEQUENCE</scope>
    <source>
        <strain evidence="2">DSM 45356</strain>
    </source>
</reference>
<dbReference type="InterPro" id="IPR022118">
    <property type="entry name" value="Peptidase_C70_AvrRpt2"/>
</dbReference>
<dbReference type="Gene3D" id="3.90.70.10">
    <property type="entry name" value="Cysteine proteinases"/>
    <property type="match status" value="1"/>
</dbReference>
<dbReference type="Pfam" id="PF12385">
    <property type="entry name" value="Peptidase_C70"/>
    <property type="match status" value="1"/>
</dbReference>
<feature type="chain" id="PRO_5035264803" description="Papain like cysteine protease AvrRpt2" evidence="1">
    <location>
        <begin position="34"/>
        <end position="214"/>
    </location>
</feature>
<evidence type="ECO:0000313" key="2">
    <source>
        <dbReference type="EMBL" id="MBG6140964.1"/>
    </source>
</evidence>
<protein>
    <recommendedName>
        <fullName evidence="4">Papain like cysteine protease AvrRpt2</fullName>
    </recommendedName>
</protein>
<dbReference type="Proteomes" id="UP000622552">
    <property type="component" value="Unassembled WGS sequence"/>
</dbReference>